<evidence type="ECO:0000313" key="1">
    <source>
        <dbReference type="EMBL" id="CAD8604171.1"/>
    </source>
</evidence>
<dbReference type="EMBL" id="HBEY01015541">
    <property type="protein sequence ID" value="CAD8604171.1"/>
    <property type="molecule type" value="Transcribed_RNA"/>
</dbReference>
<sequence length="355" mass="39593">MLFDQYNVTAEMNVTALREGKLVEPRFTPRDSQETLSIVFEWWNLLDAVMHKLDPLYGYQTGYVREIQLRRMVDLVRMPGVTRYCEVGMNGGHSVSAMLLANPQLKAHVFDLLAFNYSQPVVDLLTTRFRSRITVHAGWSHHGIIKWKQERRAADCPRGAPSATKMSDDESECPMCDLIFVDGDHTYKGALDDLMALKSLAAPGAMVVVDDVGMPPGKAFTHMEAIGKIRRLEQYGPFPPRHRLNPCMRVIDRTECRQKVESMTDLVLQKGLGGREKYIRRCAIRAPICLEWGFAVGEYVAGPGRAHAAAANSGGAVGGRAMNRITARAHGTHINLDTMRHRAMSRVMANGGTRA</sequence>
<evidence type="ECO:0008006" key="2">
    <source>
        <dbReference type="Google" id="ProtNLM"/>
    </source>
</evidence>
<dbReference type="SUPFAM" id="SSF53335">
    <property type="entry name" value="S-adenosyl-L-methionine-dependent methyltransferases"/>
    <property type="match status" value="1"/>
</dbReference>
<protein>
    <recommendedName>
        <fullName evidence="2">Class I SAM-dependent methyltransferase</fullName>
    </recommendedName>
</protein>
<dbReference type="Pfam" id="PF13578">
    <property type="entry name" value="Methyltransf_24"/>
    <property type="match status" value="1"/>
</dbReference>
<accession>A0A7S0L8H8</accession>
<proteinExistence type="predicted"/>
<organism evidence="1">
    <name type="scientific">Coccolithus braarudii</name>
    <dbReference type="NCBI Taxonomy" id="221442"/>
    <lineage>
        <taxon>Eukaryota</taxon>
        <taxon>Haptista</taxon>
        <taxon>Haptophyta</taxon>
        <taxon>Prymnesiophyceae</taxon>
        <taxon>Coccolithales</taxon>
        <taxon>Coccolithaceae</taxon>
        <taxon>Coccolithus</taxon>
    </lineage>
</organism>
<dbReference type="InterPro" id="IPR029063">
    <property type="entry name" value="SAM-dependent_MTases_sf"/>
</dbReference>
<gene>
    <name evidence="1" type="ORF">CPEL01642_LOCUS7506</name>
</gene>
<dbReference type="AlphaFoldDB" id="A0A7S0L8H8"/>
<name>A0A7S0L8H8_9EUKA</name>
<dbReference type="Gene3D" id="3.40.50.150">
    <property type="entry name" value="Vaccinia Virus protein VP39"/>
    <property type="match status" value="1"/>
</dbReference>
<reference evidence="1" key="1">
    <citation type="submission" date="2021-01" db="EMBL/GenBank/DDBJ databases">
        <authorList>
            <person name="Corre E."/>
            <person name="Pelletier E."/>
            <person name="Niang G."/>
            <person name="Scheremetjew M."/>
            <person name="Finn R."/>
            <person name="Kale V."/>
            <person name="Holt S."/>
            <person name="Cochrane G."/>
            <person name="Meng A."/>
            <person name="Brown T."/>
            <person name="Cohen L."/>
        </authorList>
    </citation>
    <scope>NUCLEOTIDE SEQUENCE</scope>
    <source>
        <strain evidence="1">PLY182g</strain>
    </source>
</reference>